<comment type="caution">
    <text evidence="2">The sequence shown here is derived from an EMBL/GenBank/DDBJ whole genome shotgun (WGS) entry which is preliminary data.</text>
</comment>
<evidence type="ECO:0000313" key="3">
    <source>
        <dbReference type="Proteomes" id="UP001341840"/>
    </source>
</evidence>
<dbReference type="EMBL" id="JASCZI010030711">
    <property type="protein sequence ID" value="MED6124451.1"/>
    <property type="molecule type" value="Genomic_DNA"/>
</dbReference>
<feature type="compositionally biased region" description="Basic and acidic residues" evidence="1">
    <location>
        <begin position="94"/>
        <end position="105"/>
    </location>
</feature>
<feature type="region of interest" description="Disordered" evidence="1">
    <location>
        <begin position="94"/>
        <end position="121"/>
    </location>
</feature>
<keyword evidence="3" id="KW-1185">Reference proteome</keyword>
<evidence type="ECO:0000256" key="1">
    <source>
        <dbReference type="SAM" id="MobiDB-lite"/>
    </source>
</evidence>
<proteinExistence type="predicted"/>
<name>A0ABU6RK43_9FABA</name>
<dbReference type="Proteomes" id="UP001341840">
    <property type="component" value="Unassembled WGS sequence"/>
</dbReference>
<protein>
    <submittedName>
        <fullName evidence="2">Uncharacterized protein</fullName>
    </submittedName>
</protein>
<evidence type="ECO:0000313" key="2">
    <source>
        <dbReference type="EMBL" id="MED6124451.1"/>
    </source>
</evidence>
<reference evidence="2 3" key="1">
    <citation type="journal article" date="2023" name="Plants (Basel)">
        <title>Bridging the Gap: Combining Genomics and Transcriptomics Approaches to Understand Stylosanthes scabra, an Orphan Legume from the Brazilian Caatinga.</title>
        <authorList>
            <person name="Ferreira-Neto J.R.C."/>
            <person name="da Silva M.D."/>
            <person name="Binneck E."/>
            <person name="de Melo N.F."/>
            <person name="da Silva R.H."/>
            <person name="de Melo A.L.T.M."/>
            <person name="Pandolfi V."/>
            <person name="Bustamante F.O."/>
            <person name="Brasileiro-Vidal A.C."/>
            <person name="Benko-Iseppon A.M."/>
        </authorList>
    </citation>
    <scope>NUCLEOTIDE SEQUENCE [LARGE SCALE GENOMIC DNA]</scope>
    <source>
        <tissue evidence="2">Leaves</tissue>
    </source>
</reference>
<sequence length="121" mass="12763">MRMPAGQNVIDEAEKENGANCSAEDSGVAKGKVVDVGSAYLTKGSSAVVGTFAERMWTAASRRTAATMATELLFLEAIFPWDLGREHADDSLQWRPEVSAEDRANATEVGEVGKNGDGGAT</sequence>
<organism evidence="2 3">
    <name type="scientific">Stylosanthes scabra</name>
    <dbReference type="NCBI Taxonomy" id="79078"/>
    <lineage>
        <taxon>Eukaryota</taxon>
        <taxon>Viridiplantae</taxon>
        <taxon>Streptophyta</taxon>
        <taxon>Embryophyta</taxon>
        <taxon>Tracheophyta</taxon>
        <taxon>Spermatophyta</taxon>
        <taxon>Magnoliopsida</taxon>
        <taxon>eudicotyledons</taxon>
        <taxon>Gunneridae</taxon>
        <taxon>Pentapetalae</taxon>
        <taxon>rosids</taxon>
        <taxon>fabids</taxon>
        <taxon>Fabales</taxon>
        <taxon>Fabaceae</taxon>
        <taxon>Papilionoideae</taxon>
        <taxon>50 kb inversion clade</taxon>
        <taxon>dalbergioids sensu lato</taxon>
        <taxon>Dalbergieae</taxon>
        <taxon>Pterocarpus clade</taxon>
        <taxon>Stylosanthes</taxon>
    </lineage>
</organism>
<gene>
    <name evidence="2" type="ORF">PIB30_059021</name>
</gene>
<accession>A0ABU6RK43</accession>